<dbReference type="EMBL" id="JAZHXJ010000330">
    <property type="protein sequence ID" value="KAL1864398.1"/>
    <property type="molecule type" value="Genomic_DNA"/>
</dbReference>
<name>A0ABR3WLL5_9PEZI</name>
<organism evidence="1 2">
    <name type="scientific">Phialemonium thermophilum</name>
    <dbReference type="NCBI Taxonomy" id="223376"/>
    <lineage>
        <taxon>Eukaryota</taxon>
        <taxon>Fungi</taxon>
        <taxon>Dikarya</taxon>
        <taxon>Ascomycota</taxon>
        <taxon>Pezizomycotina</taxon>
        <taxon>Sordariomycetes</taxon>
        <taxon>Sordariomycetidae</taxon>
        <taxon>Cephalothecales</taxon>
        <taxon>Cephalothecaceae</taxon>
        <taxon>Phialemonium</taxon>
    </lineage>
</organism>
<dbReference type="Proteomes" id="UP001586593">
    <property type="component" value="Unassembled WGS sequence"/>
</dbReference>
<evidence type="ECO:0000313" key="1">
    <source>
        <dbReference type="EMBL" id="KAL1864398.1"/>
    </source>
</evidence>
<gene>
    <name evidence="1" type="ORF">VTK73DRAFT_5897</name>
</gene>
<keyword evidence="2" id="KW-1185">Reference proteome</keyword>
<sequence length="83" mass="9219">MATINEDGTVIQDAVWKGCSVSLGDFEPVQAGYDTCSTPTDILRADTCDLHPRTRAFLFPQSRLVINVISKQRGEQGLEYSRE</sequence>
<reference evidence="1 2" key="1">
    <citation type="journal article" date="2024" name="Commun. Biol.">
        <title>Comparative genomic analysis of thermophilic fungi reveals convergent evolutionary adaptations and gene losses.</title>
        <authorList>
            <person name="Steindorff A.S."/>
            <person name="Aguilar-Pontes M.V."/>
            <person name="Robinson A.J."/>
            <person name="Andreopoulos B."/>
            <person name="LaButti K."/>
            <person name="Kuo A."/>
            <person name="Mondo S."/>
            <person name="Riley R."/>
            <person name="Otillar R."/>
            <person name="Haridas S."/>
            <person name="Lipzen A."/>
            <person name="Grimwood J."/>
            <person name="Schmutz J."/>
            <person name="Clum A."/>
            <person name="Reid I.D."/>
            <person name="Moisan M.C."/>
            <person name="Butler G."/>
            <person name="Nguyen T.T.M."/>
            <person name="Dewar K."/>
            <person name="Conant G."/>
            <person name="Drula E."/>
            <person name="Henrissat B."/>
            <person name="Hansel C."/>
            <person name="Singer S."/>
            <person name="Hutchinson M.I."/>
            <person name="de Vries R.P."/>
            <person name="Natvig D.O."/>
            <person name="Powell A.J."/>
            <person name="Tsang A."/>
            <person name="Grigoriev I.V."/>
        </authorList>
    </citation>
    <scope>NUCLEOTIDE SEQUENCE [LARGE SCALE GENOMIC DNA]</scope>
    <source>
        <strain evidence="1 2">ATCC 24622</strain>
    </source>
</reference>
<protein>
    <submittedName>
        <fullName evidence="1">Uncharacterized protein</fullName>
    </submittedName>
</protein>
<evidence type="ECO:0000313" key="2">
    <source>
        <dbReference type="Proteomes" id="UP001586593"/>
    </source>
</evidence>
<accession>A0ABR3WLL5</accession>
<proteinExistence type="predicted"/>
<comment type="caution">
    <text evidence="1">The sequence shown here is derived from an EMBL/GenBank/DDBJ whole genome shotgun (WGS) entry which is preliminary data.</text>
</comment>